<dbReference type="GO" id="GO:0009279">
    <property type="term" value="C:cell outer membrane"/>
    <property type="evidence" value="ECO:0007669"/>
    <property type="project" value="UniProtKB-SubCell"/>
</dbReference>
<dbReference type="InterPro" id="IPR012944">
    <property type="entry name" value="SusD_RagB_dom"/>
</dbReference>
<comment type="subcellular location">
    <subcellularLocation>
        <location evidence="1">Cell outer membrane</location>
    </subcellularLocation>
</comment>
<dbReference type="Pfam" id="PF07980">
    <property type="entry name" value="SusD_RagB"/>
    <property type="match status" value="1"/>
</dbReference>
<evidence type="ECO:0000256" key="5">
    <source>
        <dbReference type="ARBA" id="ARBA00023237"/>
    </source>
</evidence>
<comment type="caution">
    <text evidence="8">The sequence shown here is derived from an EMBL/GenBank/DDBJ whole genome shotgun (WGS) entry which is preliminary data.</text>
</comment>
<feature type="domain" description="SusD-like N-terminal" evidence="7">
    <location>
        <begin position="95"/>
        <end position="211"/>
    </location>
</feature>
<gene>
    <name evidence="8" type="ORF">A3860_13820</name>
</gene>
<protein>
    <recommendedName>
        <fullName evidence="10">Carbohydrate-binding protein SusD</fullName>
    </recommendedName>
</protein>
<dbReference type="Gene3D" id="1.25.40.390">
    <property type="match status" value="1"/>
</dbReference>
<evidence type="ECO:0000313" key="9">
    <source>
        <dbReference type="Proteomes" id="UP000192796"/>
    </source>
</evidence>
<sequence>MYNYKREMKKLLTILAVGVIFASCTKSEGFLENKTAGLDETQVFSDSLRTIQFLNGIYGDIGFTFNKQRWDTHGNTEQSVDDGEYTYSAAYRPSVMLYQGTLSATNLGTTNPTMIDFWSVPYTNIRRCNMLLRNLPVTPLSATMQSRMQGEARCLRAWYYMQLMSAYGGVPNVGDSVFVITDKLNFPRANYADLVTYVSNELDAAAALLPTPGAAYPAGYDNLDYGRVTKGTCLGLKSRLLLYAASPLFNGGANTTDAGIAAVVSYPTYSVSRWQAAADAAQAVINSGYYALNVDNTTQAGFGFYKMFISRVNNEIIFGKYRPSNKDFEYVYNPPTRSGANYTRGTHNLAECFPMINGKSITDATSGYDAANPYANRDPRFRYTLIYNGSRYATNSNAQDFVWTFTGTGETNDKYVAGTNTGYYIRKMCDSSASYGGSAAGPDRTWPIMRYAEILLNYAEAINETGQTALAYPKLVELRARAGINPGIDNMYGMNPSMTQAEMRAFIQNERRIELAYEDHRWNDIRRWKIAMTLYNGTATGYNKVMHVARVGSAGSLTTGVGLTFTYTVENTIRQHVFRPEMYLLPIPDAEIRKMPLMVQNPGW</sequence>
<dbReference type="SUPFAM" id="SSF48452">
    <property type="entry name" value="TPR-like"/>
    <property type="match status" value="1"/>
</dbReference>
<dbReference type="InterPro" id="IPR033985">
    <property type="entry name" value="SusD-like_N"/>
</dbReference>
<evidence type="ECO:0000259" key="6">
    <source>
        <dbReference type="Pfam" id="PF07980"/>
    </source>
</evidence>
<evidence type="ECO:0000256" key="1">
    <source>
        <dbReference type="ARBA" id="ARBA00004442"/>
    </source>
</evidence>
<proteinExistence type="inferred from homology"/>
<evidence type="ECO:0000313" key="8">
    <source>
        <dbReference type="EMBL" id="OQP66553.1"/>
    </source>
</evidence>
<name>A0A1V9G7F9_9BACT</name>
<feature type="domain" description="RagB/SusD" evidence="6">
    <location>
        <begin position="321"/>
        <end position="604"/>
    </location>
</feature>
<dbReference type="AlphaFoldDB" id="A0A1V9G7F9"/>
<evidence type="ECO:0000256" key="2">
    <source>
        <dbReference type="ARBA" id="ARBA00006275"/>
    </source>
</evidence>
<keyword evidence="9" id="KW-1185">Reference proteome</keyword>
<accession>A0A1V9G7F9</accession>
<dbReference type="Proteomes" id="UP000192796">
    <property type="component" value="Unassembled WGS sequence"/>
</dbReference>
<evidence type="ECO:0000259" key="7">
    <source>
        <dbReference type="Pfam" id="PF14322"/>
    </source>
</evidence>
<evidence type="ECO:0000256" key="4">
    <source>
        <dbReference type="ARBA" id="ARBA00023136"/>
    </source>
</evidence>
<comment type="similarity">
    <text evidence="2">Belongs to the SusD family.</text>
</comment>
<evidence type="ECO:0008006" key="10">
    <source>
        <dbReference type="Google" id="ProtNLM"/>
    </source>
</evidence>
<dbReference type="STRING" id="1703345.A3860_13820"/>
<keyword evidence="4" id="KW-0472">Membrane</keyword>
<dbReference type="OrthoDB" id="5694214at2"/>
<dbReference type="PROSITE" id="PS51257">
    <property type="entry name" value="PROKAR_LIPOPROTEIN"/>
    <property type="match status" value="1"/>
</dbReference>
<keyword evidence="5" id="KW-0998">Cell outer membrane</keyword>
<reference evidence="8 9" key="1">
    <citation type="submission" date="2016-03" db="EMBL/GenBank/DDBJ databases">
        <title>Niastella vici sp. nov., isolated from farmland soil.</title>
        <authorList>
            <person name="Chen L."/>
            <person name="Wang D."/>
            <person name="Yang S."/>
            <person name="Wang G."/>
        </authorList>
    </citation>
    <scope>NUCLEOTIDE SEQUENCE [LARGE SCALE GENOMIC DNA]</scope>
    <source>
        <strain evidence="8 9">DJ57</strain>
    </source>
</reference>
<dbReference type="InterPro" id="IPR011990">
    <property type="entry name" value="TPR-like_helical_dom_sf"/>
</dbReference>
<keyword evidence="3" id="KW-0732">Signal</keyword>
<dbReference type="EMBL" id="LVYD01000002">
    <property type="protein sequence ID" value="OQP66553.1"/>
    <property type="molecule type" value="Genomic_DNA"/>
</dbReference>
<dbReference type="Pfam" id="PF14322">
    <property type="entry name" value="SusD-like_3"/>
    <property type="match status" value="1"/>
</dbReference>
<organism evidence="8 9">
    <name type="scientific">Niastella vici</name>
    <dbReference type="NCBI Taxonomy" id="1703345"/>
    <lineage>
        <taxon>Bacteria</taxon>
        <taxon>Pseudomonadati</taxon>
        <taxon>Bacteroidota</taxon>
        <taxon>Chitinophagia</taxon>
        <taxon>Chitinophagales</taxon>
        <taxon>Chitinophagaceae</taxon>
        <taxon>Niastella</taxon>
    </lineage>
</organism>
<evidence type="ECO:0000256" key="3">
    <source>
        <dbReference type="ARBA" id="ARBA00022729"/>
    </source>
</evidence>